<organism evidence="2 3">
    <name type="scientific">Pythium oligandrum</name>
    <name type="common">Mycoparasitic fungus</name>
    <dbReference type="NCBI Taxonomy" id="41045"/>
    <lineage>
        <taxon>Eukaryota</taxon>
        <taxon>Sar</taxon>
        <taxon>Stramenopiles</taxon>
        <taxon>Oomycota</taxon>
        <taxon>Peronosporomycetes</taxon>
        <taxon>Pythiales</taxon>
        <taxon>Pythiaceae</taxon>
        <taxon>Pythium</taxon>
    </lineage>
</organism>
<sequence length="72" mass="8154">MIKELKPAAPSADTCEKVHRQEPTTETFALILVFADGSQRHYEEASSRDGNRENRGYRELGTLLGYWSSLQP</sequence>
<feature type="region of interest" description="Disordered" evidence="1">
    <location>
        <begin position="1"/>
        <end position="20"/>
    </location>
</feature>
<proteinExistence type="predicted"/>
<dbReference type="EMBL" id="SPLM01000151">
    <property type="protein sequence ID" value="TMW54957.1"/>
    <property type="molecule type" value="Genomic_DNA"/>
</dbReference>
<protein>
    <submittedName>
        <fullName evidence="2">Uncharacterized protein</fullName>
    </submittedName>
</protein>
<dbReference type="AlphaFoldDB" id="A0A8K1C2H5"/>
<evidence type="ECO:0000313" key="2">
    <source>
        <dbReference type="EMBL" id="TMW54957.1"/>
    </source>
</evidence>
<accession>A0A8K1C2H5</accession>
<keyword evidence="3" id="KW-1185">Reference proteome</keyword>
<comment type="caution">
    <text evidence="2">The sequence shown here is derived from an EMBL/GenBank/DDBJ whole genome shotgun (WGS) entry which is preliminary data.</text>
</comment>
<reference evidence="2" key="1">
    <citation type="submission" date="2019-03" db="EMBL/GenBank/DDBJ databases">
        <title>Long read genome sequence of the mycoparasitic Pythium oligandrum ATCC 38472 isolated from sugarbeet rhizosphere.</title>
        <authorList>
            <person name="Gaulin E."/>
        </authorList>
    </citation>
    <scope>NUCLEOTIDE SEQUENCE</scope>
    <source>
        <strain evidence="2">ATCC 38472_TT</strain>
    </source>
</reference>
<evidence type="ECO:0000256" key="1">
    <source>
        <dbReference type="SAM" id="MobiDB-lite"/>
    </source>
</evidence>
<name>A0A8K1C2H5_PYTOL</name>
<gene>
    <name evidence="2" type="ORF">Poli38472_014728</name>
</gene>
<evidence type="ECO:0000313" key="3">
    <source>
        <dbReference type="Proteomes" id="UP000794436"/>
    </source>
</evidence>
<dbReference type="Proteomes" id="UP000794436">
    <property type="component" value="Unassembled WGS sequence"/>
</dbReference>